<dbReference type="PANTHER" id="PTHR30636">
    <property type="entry name" value="UPF0701 PROTEIN YICC"/>
    <property type="match status" value="1"/>
</dbReference>
<dbReference type="PANTHER" id="PTHR30636:SF3">
    <property type="entry name" value="UPF0701 PROTEIN YICC"/>
    <property type="match status" value="1"/>
</dbReference>
<dbReference type="InterPro" id="IPR013527">
    <property type="entry name" value="YicC-like_N"/>
</dbReference>
<feature type="domain" description="Endoribonuclease YicC-like N-terminal" evidence="6">
    <location>
        <begin position="11"/>
        <end position="163"/>
    </location>
</feature>
<dbReference type="Proteomes" id="UP001329151">
    <property type="component" value="Chromosome"/>
</dbReference>
<evidence type="ECO:0000313" key="8">
    <source>
        <dbReference type="EMBL" id="BET25584.1"/>
    </source>
</evidence>
<proteinExistence type="inferred from homology"/>
<dbReference type="AlphaFoldDB" id="A0AA86J273"/>
<evidence type="ECO:0000259" key="6">
    <source>
        <dbReference type="Pfam" id="PF03755"/>
    </source>
</evidence>
<comment type="similarity">
    <text evidence="5">Belongs to the YicC/YloC family.</text>
</comment>
<dbReference type="KEGG" id="lto:RGQ30_10850"/>
<dbReference type="RefSeq" id="WP_130556878.1">
    <property type="nucleotide sequence ID" value="NZ_AP028947.1"/>
</dbReference>
<comment type="cofactor">
    <cofactor evidence="1">
        <name>a divalent metal cation</name>
        <dbReference type="ChEBI" id="CHEBI:60240"/>
    </cofactor>
</comment>
<feature type="domain" description="Endoribonuclease YicC-like C-terminal" evidence="7">
    <location>
        <begin position="195"/>
        <end position="309"/>
    </location>
</feature>
<evidence type="ECO:0000259" key="7">
    <source>
        <dbReference type="Pfam" id="PF08340"/>
    </source>
</evidence>
<protein>
    <submittedName>
        <fullName evidence="8">YicC family protein</fullName>
    </submittedName>
</protein>
<dbReference type="InterPro" id="IPR013551">
    <property type="entry name" value="YicC-like_C"/>
</dbReference>
<dbReference type="GO" id="GO:0004521">
    <property type="term" value="F:RNA endonuclease activity"/>
    <property type="evidence" value="ECO:0007669"/>
    <property type="project" value="InterPro"/>
</dbReference>
<keyword evidence="4" id="KW-0378">Hydrolase</keyword>
<name>A0AA86J273_9BURK</name>
<reference evidence="8 9" key="1">
    <citation type="submission" date="2023-10" db="EMBL/GenBank/DDBJ databases">
        <title>Complete Genome Sequence of Limnobacter thiooxidans CS-K2T, Isolated from freshwater lake sediments in Bavaria, Germany.</title>
        <authorList>
            <person name="Naruki M."/>
            <person name="Watanabe A."/>
            <person name="Warashina T."/>
            <person name="Morita T."/>
            <person name="Arakawa K."/>
        </authorList>
    </citation>
    <scope>NUCLEOTIDE SEQUENCE [LARGE SCALE GENOMIC DNA]</scope>
    <source>
        <strain evidence="8 9">CS-K2</strain>
    </source>
</reference>
<gene>
    <name evidence="8" type="ORF">RGQ30_10850</name>
</gene>
<keyword evidence="9" id="KW-1185">Reference proteome</keyword>
<accession>A0AA86J273</accession>
<dbReference type="EMBL" id="AP028947">
    <property type="protein sequence ID" value="BET25584.1"/>
    <property type="molecule type" value="Genomic_DNA"/>
</dbReference>
<dbReference type="Pfam" id="PF03755">
    <property type="entry name" value="YicC-like_N"/>
    <property type="match status" value="1"/>
</dbReference>
<dbReference type="NCBIfam" id="TIGR00255">
    <property type="entry name" value="YicC/YloC family endoribonuclease"/>
    <property type="match status" value="1"/>
</dbReference>
<dbReference type="InterPro" id="IPR005229">
    <property type="entry name" value="YicC/YloC-like"/>
</dbReference>
<keyword evidence="3" id="KW-0255">Endonuclease</keyword>
<sequence length="309" mass="34624">MSKDSKNTAAVHSMTGFANAQSTTRAGNLSMELRSVNSRFLDLNFRMADDLRMLEPLIREKLMNALSRGKVECRISWGRAEGEKRIPKVDLEQVRQLAALESTIQSALPKAGGFRITDVLSWPGVVEDNSLSGEELQETIATLCDQAIEALKQSREREGAGLAAVLLEKVDGMEAIVNSLLPMLPQFLAHYEGKIRERMTEAFDKIIADKASHLTVEDLEERIKHEVALHSVRIDVKEEVERLQTHFTEVRRILKKGGVIGKRLDFVTQELNREANTLGSKAHAIAQTQASIDLKVLVEQFREQVQNIE</sequence>
<evidence type="ECO:0000256" key="5">
    <source>
        <dbReference type="ARBA" id="ARBA00035648"/>
    </source>
</evidence>
<dbReference type="GO" id="GO:0016787">
    <property type="term" value="F:hydrolase activity"/>
    <property type="evidence" value="ECO:0007669"/>
    <property type="project" value="UniProtKB-KW"/>
</dbReference>
<evidence type="ECO:0000256" key="3">
    <source>
        <dbReference type="ARBA" id="ARBA00022759"/>
    </source>
</evidence>
<evidence type="ECO:0000256" key="1">
    <source>
        <dbReference type="ARBA" id="ARBA00001968"/>
    </source>
</evidence>
<evidence type="ECO:0000256" key="2">
    <source>
        <dbReference type="ARBA" id="ARBA00022722"/>
    </source>
</evidence>
<keyword evidence="2" id="KW-0540">Nuclease</keyword>
<evidence type="ECO:0000256" key="4">
    <source>
        <dbReference type="ARBA" id="ARBA00022801"/>
    </source>
</evidence>
<evidence type="ECO:0000313" key="9">
    <source>
        <dbReference type="Proteomes" id="UP001329151"/>
    </source>
</evidence>
<dbReference type="Pfam" id="PF08340">
    <property type="entry name" value="YicC-like_C"/>
    <property type="match status" value="1"/>
</dbReference>
<organism evidence="8 9">
    <name type="scientific">Limnobacter thiooxidans</name>
    <dbReference type="NCBI Taxonomy" id="131080"/>
    <lineage>
        <taxon>Bacteria</taxon>
        <taxon>Pseudomonadati</taxon>
        <taxon>Pseudomonadota</taxon>
        <taxon>Betaproteobacteria</taxon>
        <taxon>Burkholderiales</taxon>
        <taxon>Burkholderiaceae</taxon>
        <taxon>Limnobacter</taxon>
    </lineage>
</organism>